<feature type="transmembrane region" description="Helical" evidence="2">
    <location>
        <begin position="450"/>
        <end position="469"/>
    </location>
</feature>
<organism evidence="3 4">
    <name type="scientific">Curvularia kusanoi</name>
    <name type="common">Cochliobolus kusanoi</name>
    <dbReference type="NCBI Taxonomy" id="90978"/>
    <lineage>
        <taxon>Eukaryota</taxon>
        <taxon>Fungi</taxon>
        <taxon>Dikarya</taxon>
        <taxon>Ascomycota</taxon>
        <taxon>Pezizomycotina</taxon>
        <taxon>Dothideomycetes</taxon>
        <taxon>Pleosporomycetidae</taxon>
        <taxon>Pleosporales</taxon>
        <taxon>Pleosporineae</taxon>
        <taxon>Pleosporaceae</taxon>
        <taxon>Curvularia</taxon>
    </lineage>
</organism>
<feature type="region of interest" description="Disordered" evidence="1">
    <location>
        <begin position="139"/>
        <end position="171"/>
    </location>
</feature>
<evidence type="ECO:0000313" key="4">
    <source>
        <dbReference type="Proteomes" id="UP000801428"/>
    </source>
</evidence>
<dbReference type="Proteomes" id="UP000801428">
    <property type="component" value="Unassembled WGS sequence"/>
</dbReference>
<proteinExistence type="predicted"/>
<keyword evidence="2" id="KW-0812">Transmembrane</keyword>
<keyword evidence="2" id="KW-0472">Membrane</keyword>
<evidence type="ECO:0000313" key="3">
    <source>
        <dbReference type="EMBL" id="KAF3001854.1"/>
    </source>
</evidence>
<dbReference type="AlphaFoldDB" id="A0A9P4TDB5"/>
<dbReference type="Gene3D" id="1.20.58.340">
    <property type="entry name" value="Magnesium transport protein CorA, transmembrane region"/>
    <property type="match status" value="1"/>
</dbReference>
<keyword evidence="4" id="KW-1185">Reference proteome</keyword>
<dbReference type="EMBL" id="SWKU01000012">
    <property type="protein sequence ID" value="KAF3001854.1"/>
    <property type="molecule type" value="Genomic_DNA"/>
</dbReference>
<evidence type="ECO:0000256" key="2">
    <source>
        <dbReference type="SAM" id="Phobius"/>
    </source>
</evidence>
<gene>
    <name evidence="3" type="ORF">E8E13_004473</name>
</gene>
<comment type="caution">
    <text evidence="3">The sequence shown here is derived from an EMBL/GenBank/DDBJ whole genome shotgun (WGS) entry which is preliminary data.</text>
</comment>
<protein>
    <submittedName>
        <fullName evidence="3">Uncharacterized protein</fullName>
    </submittedName>
</protein>
<reference evidence="3" key="1">
    <citation type="submission" date="2019-04" db="EMBL/GenBank/DDBJ databases">
        <title>Sequencing of skin fungus with MAO and IRED activity.</title>
        <authorList>
            <person name="Marsaioli A.J."/>
            <person name="Bonatto J.M.C."/>
            <person name="Reis Junior O."/>
        </authorList>
    </citation>
    <scope>NUCLEOTIDE SEQUENCE</scope>
    <source>
        <strain evidence="3">30M1</strain>
    </source>
</reference>
<accession>A0A9P4TDB5</accession>
<keyword evidence="2" id="KW-1133">Transmembrane helix</keyword>
<sequence length="538" mass="61869">MEDGYARVVLLHASAIGIPKFEKLEFRDAKHLKKHFEDCAKIRDHGERRIYIMEGLAADFVAAFGDHFWMDPTFWLRQERSCPWSNDFTPVSDALPQPSLIDPDSSFHVQYCELREFNKALESLPCFCKRTRRHVGMTAPRKYKPNPGSEAVSKAESGEMSECKDEGKDIRTGEFKGNTTTAFLRRKASWWCQEHTTASGEKGKDSTAGKGWDVVILCDPPLRDMTGYPREWVWNSKMGDFELQRIKDVTKLKNKPFQGGYVDFVPPQRLAYRQLPPKDKPRHPHDSMLTDLVYYYMNNADLLKVKEWESPSKSAVFLKKIVAAHYLQLADYIKVMLPSLELKMQTGWVEEQEQWKALGTISRRCGNFGDDIEDALVSLGYPLEIPKHERRVGDPLGDRWKDCRIDYQYAYHRLSVLKRRADTLMTSMTGLASIAGNKQNLEEAKRVKRLNLLALLFIPLAYTSSLFSMQDQYAPNQPLFWVYWVCAIGVVMFTSVVMWVLDQALNDAAEWTLDSFKSFPKWSKEQGAKGTHLFGSPK</sequence>
<evidence type="ECO:0000256" key="1">
    <source>
        <dbReference type="SAM" id="MobiDB-lite"/>
    </source>
</evidence>
<feature type="compositionally biased region" description="Basic and acidic residues" evidence="1">
    <location>
        <begin position="161"/>
        <end position="171"/>
    </location>
</feature>
<dbReference type="OrthoDB" id="5428055at2759"/>
<feature type="transmembrane region" description="Helical" evidence="2">
    <location>
        <begin position="481"/>
        <end position="501"/>
    </location>
</feature>
<name>A0A9P4TDB5_CURKU</name>